<feature type="transmembrane region" description="Helical" evidence="1">
    <location>
        <begin position="12"/>
        <end position="34"/>
    </location>
</feature>
<evidence type="ECO:0000313" key="3">
    <source>
        <dbReference type="Proteomes" id="UP000176191"/>
    </source>
</evidence>
<reference evidence="2 3" key="1">
    <citation type="journal article" date="2016" name="Nat. Commun.">
        <title>Thousands of microbial genomes shed light on interconnected biogeochemical processes in an aquifer system.</title>
        <authorList>
            <person name="Anantharaman K."/>
            <person name="Brown C.T."/>
            <person name="Hug L.A."/>
            <person name="Sharon I."/>
            <person name="Castelle C.J."/>
            <person name="Probst A.J."/>
            <person name="Thomas B.C."/>
            <person name="Singh A."/>
            <person name="Wilkins M.J."/>
            <person name="Karaoz U."/>
            <person name="Brodie E.L."/>
            <person name="Williams K.H."/>
            <person name="Hubbard S.S."/>
            <person name="Banfield J.F."/>
        </authorList>
    </citation>
    <scope>NUCLEOTIDE SEQUENCE [LARGE SCALE GENOMIC DNA]</scope>
</reference>
<evidence type="ECO:0000313" key="2">
    <source>
        <dbReference type="EMBL" id="OGD74645.1"/>
    </source>
</evidence>
<feature type="transmembrane region" description="Helical" evidence="1">
    <location>
        <begin position="46"/>
        <end position="63"/>
    </location>
</feature>
<keyword evidence="1" id="KW-0812">Transmembrane</keyword>
<keyword evidence="1" id="KW-1133">Transmembrane helix</keyword>
<comment type="caution">
    <text evidence="2">The sequence shown here is derived from an EMBL/GenBank/DDBJ whole genome shotgun (WGS) entry which is preliminary data.</text>
</comment>
<name>A0A1F5F4Q2_9BACT</name>
<protein>
    <submittedName>
        <fullName evidence="2">Uncharacterized protein</fullName>
    </submittedName>
</protein>
<proteinExistence type="predicted"/>
<gene>
    <name evidence="2" type="ORF">A2228_01565</name>
</gene>
<sequence>MSLQERYDENRLLGGLALVGSVIFVPGSLCYEIYQLSVASNLKEIGLAIAVPLVIALTSYKALTTLMDEHAQILTIDERNRVEDPSDIYR</sequence>
<dbReference type="EMBL" id="MFAK01000030">
    <property type="protein sequence ID" value="OGD74645.1"/>
    <property type="molecule type" value="Genomic_DNA"/>
</dbReference>
<accession>A0A1F5F4Q2</accession>
<dbReference type="Proteomes" id="UP000176191">
    <property type="component" value="Unassembled WGS sequence"/>
</dbReference>
<organism evidence="2 3">
    <name type="scientific">Candidatus Collierbacteria bacterium RIFOXYA2_FULL_46_10</name>
    <dbReference type="NCBI Taxonomy" id="1817726"/>
    <lineage>
        <taxon>Bacteria</taxon>
        <taxon>Candidatus Collieribacteriota</taxon>
    </lineage>
</organism>
<dbReference type="AlphaFoldDB" id="A0A1F5F4Q2"/>
<keyword evidence="1" id="KW-0472">Membrane</keyword>
<evidence type="ECO:0000256" key="1">
    <source>
        <dbReference type="SAM" id="Phobius"/>
    </source>
</evidence>